<dbReference type="Proteomes" id="UP001153636">
    <property type="component" value="Chromosome 2"/>
</dbReference>
<reference evidence="4" key="1">
    <citation type="submission" date="2022-01" db="EMBL/GenBank/DDBJ databases">
        <authorList>
            <person name="King R."/>
        </authorList>
    </citation>
    <scope>NUCLEOTIDE SEQUENCE</scope>
</reference>
<evidence type="ECO:0000256" key="2">
    <source>
        <dbReference type="SAM" id="MobiDB-lite"/>
    </source>
</evidence>
<keyword evidence="5" id="KW-1185">Reference proteome</keyword>
<dbReference type="InterPro" id="IPR013607">
    <property type="entry name" value="Phospholipase_A2-like"/>
</dbReference>
<accession>A0A9P0GDM0</accession>
<evidence type="ECO:0000313" key="4">
    <source>
        <dbReference type="EMBL" id="CAH1107061.1"/>
    </source>
</evidence>
<dbReference type="OrthoDB" id="6772843at2759"/>
<feature type="region of interest" description="Disordered" evidence="2">
    <location>
        <begin position="94"/>
        <end position="126"/>
    </location>
</feature>
<feature type="region of interest" description="Disordered" evidence="2">
    <location>
        <begin position="793"/>
        <end position="812"/>
    </location>
</feature>
<sequence length="1222" mass="139824">MAYWPVESFIIAMTSDGIISKMRLGNQHWKSSCAAAKKAWKVLRQQFKVHFDKLSVLRSGGEPEEDLVDWPYFRSLMFSKDVFEKRSTTDNLDDVELDTEDVVDNRDEEEEHTQNDDYDYDISPPLTPSPQTSSVGRFFGSTGHTCSSKKADNLGYRKNLVEIEKEKIQMKKAKETSNIDRNDEDIASFASLLPHVKKLAPAEKLRFRMKVQTILMESVYKIRTDITNSTSFDIQGSSPLLHERETRQENTLQSRAMIFMWHKRFSEGQEEVKDDEGEGRPSTSKTDENVTKISEIIRKDRRLSGQTDNQHYYLEVLKKLRERVRKKRPDLWKNNAWLHHQDNAPAHKAISIKQFLADKKIPVLNHPPYSPDLAPCDFFLFPKMRWIWFTQMTILNRIDGLFIEPPEPNVDNNEDSADENDEGMIHNITGRQLLVPAEIKCINNTRMGSIKEKEERRRKTKLPVCLDSKPMLLVSDFRRFLDKVLYIRQFLSMSPPFVLPYHRYLSPGNELESGEPVDRDDYIAEKHDYAYTNAISAEDVLRADEEAVREFWSDFSTTGNWHSLIAMHRFKNKDFLELWLKEKNKGDKFSAIYLQIIKEVGEKINPSNIQKIKEKIHRLCRSFDERWSKVLRNKEYFQKKKSNWLKSDFSIEMNEPMPSTSFGRPTILFSEKLNRSKRREASQLSHEKQHESSLIVQAASMAARQQGMQDLAVMPKGVNKSPSRPAKIRKMLFSSKEGTVKYTPEEALEFILDNNFNPAQPSSSHDVSDIGQDEGYGTQMSRGNAPMNTDEVDAGEEMENPSNTEGVTNPTNGMECENPLTYGSSKQVFEQTISESGSSDGEWLKEIQNLPTGSKRKCGSLVKENKKLKGELGIARTKINNLQTQLRIAKMKILKVQLAASKHFKEATTTVFSKTLATFKINIVANLMKPANTANSATNADEDINILDLEEVGTSSCDLLLKKDGEENELNIVQSSNSDSDSDLSTSTAPLDFKFNLENCSTTYFAGYLVRKCLKKFNCVNCQTLLEGSQNFDNNEELLNFYKNYDLEEQNALKTPTDIIKYFTKICLDTFKAQNSNLSKTPAGNQPLNLDVTKLVIDFYESEENSKQLAGMKDFKSVKDCDGSVKRYAARASLQMDNKEHILTPQDLHSWAIKNFTGIDFTFITNADYLIKKTVLDVRYSPSKTVKGTQSLHTFSPIKDEIGYAFIKTVSTSEKCSKIKVF</sequence>
<keyword evidence="1" id="KW-0539">Nucleus</keyword>
<feature type="compositionally biased region" description="Polar residues" evidence="2">
    <location>
        <begin position="800"/>
        <end position="812"/>
    </location>
</feature>
<feature type="domain" description="BESS" evidence="3">
    <location>
        <begin position="182"/>
        <end position="221"/>
    </location>
</feature>
<dbReference type="GO" id="GO:0005198">
    <property type="term" value="F:structural molecule activity"/>
    <property type="evidence" value="ECO:0007669"/>
    <property type="project" value="InterPro"/>
</dbReference>
<protein>
    <recommendedName>
        <fullName evidence="3">BESS domain-containing protein</fullName>
    </recommendedName>
</protein>
<feature type="region of interest" description="Disordered" evidence="2">
    <location>
        <begin position="269"/>
        <end position="288"/>
    </location>
</feature>
<dbReference type="Pfam" id="PF08398">
    <property type="entry name" value="Phospholip_A2_4"/>
    <property type="match status" value="1"/>
</dbReference>
<evidence type="ECO:0000313" key="5">
    <source>
        <dbReference type="Proteomes" id="UP001153636"/>
    </source>
</evidence>
<comment type="subcellular location">
    <subcellularLocation>
        <location evidence="1">Nucleus</location>
    </subcellularLocation>
</comment>
<dbReference type="InterPro" id="IPR052709">
    <property type="entry name" value="Transposase-MT_Hybrid"/>
</dbReference>
<dbReference type="Gene3D" id="3.30.420.10">
    <property type="entry name" value="Ribonuclease H-like superfamily/Ribonuclease H"/>
    <property type="match status" value="1"/>
</dbReference>
<proteinExistence type="predicted"/>
<name>A0A9P0GDM0_9CUCU</name>
<dbReference type="GO" id="GO:0003677">
    <property type="term" value="F:DNA binding"/>
    <property type="evidence" value="ECO:0007669"/>
    <property type="project" value="InterPro"/>
</dbReference>
<dbReference type="EMBL" id="OV651814">
    <property type="protein sequence ID" value="CAH1107061.1"/>
    <property type="molecule type" value="Genomic_DNA"/>
</dbReference>
<dbReference type="InterPro" id="IPR004210">
    <property type="entry name" value="BESS_motif"/>
</dbReference>
<dbReference type="AlphaFoldDB" id="A0A9P0GDM0"/>
<evidence type="ECO:0000256" key="1">
    <source>
        <dbReference type="PROSITE-ProRule" id="PRU00371"/>
    </source>
</evidence>
<feature type="compositionally biased region" description="Acidic residues" evidence="2">
    <location>
        <begin position="94"/>
        <end position="120"/>
    </location>
</feature>
<dbReference type="PROSITE" id="PS51031">
    <property type="entry name" value="BESS"/>
    <property type="match status" value="1"/>
</dbReference>
<dbReference type="Pfam" id="PF02944">
    <property type="entry name" value="BESS"/>
    <property type="match status" value="1"/>
</dbReference>
<evidence type="ECO:0000259" key="3">
    <source>
        <dbReference type="PROSITE" id="PS51031"/>
    </source>
</evidence>
<dbReference type="InterPro" id="IPR036397">
    <property type="entry name" value="RNaseH_sf"/>
</dbReference>
<gene>
    <name evidence="4" type="ORF">PSYICH_LOCUS7621</name>
</gene>
<organism evidence="4 5">
    <name type="scientific">Psylliodes chrysocephalus</name>
    <dbReference type="NCBI Taxonomy" id="3402493"/>
    <lineage>
        <taxon>Eukaryota</taxon>
        <taxon>Metazoa</taxon>
        <taxon>Ecdysozoa</taxon>
        <taxon>Arthropoda</taxon>
        <taxon>Hexapoda</taxon>
        <taxon>Insecta</taxon>
        <taxon>Pterygota</taxon>
        <taxon>Neoptera</taxon>
        <taxon>Endopterygota</taxon>
        <taxon>Coleoptera</taxon>
        <taxon>Polyphaga</taxon>
        <taxon>Cucujiformia</taxon>
        <taxon>Chrysomeloidea</taxon>
        <taxon>Chrysomelidae</taxon>
        <taxon>Galerucinae</taxon>
        <taxon>Alticini</taxon>
        <taxon>Psylliodes</taxon>
    </lineage>
</organism>
<dbReference type="PANTHER" id="PTHR46060:SF1">
    <property type="entry name" value="MARINER MOS1 TRANSPOSASE-LIKE PROTEIN"/>
    <property type="match status" value="1"/>
</dbReference>
<dbReference type="GO" id="GO:0005634">
    <property type="term" value="C:nucleus"/>
    <property type="evidence" value="ECO:0007669"/>
    <property type="project" value="UniProtKB-SubCell"/>
</dbReference>
<dbReference type="PANTHER" id="PTHR46060">
    <property type="entry name" value="MARINER MOS1 TRANSPOSASE-LIKE PROTEIN"/>
    <property type="match status" value="1"/>
</dbReference>